<sequence length="192" mass="19794">MKRLMMAASVGALGCMALPAMAADDIDALTGEAGALIQSFSGTLQGELRAAIQAGGPVNAISVCNEKAPAIAAAASADSAWTIGRSSHKLRSPDNAPDAYTAAAIEDFVAREAAGEAAETLAKAEIVEENGTRVFRMVKAIPTGEACLNCHGGDEVKPDVVARLAELYPDDMARGFALGQMRGVFTLTKVLD</sequence>
<dbReference type="Pfam" id="PF11845">
    <property type="entry name" value="Tll0287-like"/>
    <property type="match status" value="1"/>
</dbReference>
<dbReference type="RefSeq" id="WP_281842778.1">
    <property type="nucleotide sequence ID" value="NZ_BROH01000007.1"/>
</dbReference>
<reference evidence="3" key="1">
    <citation type="journal article" date="2023" name="Int. J. Syst. Evol. Microbiol.">
        <title>Sinisalibacter aestuarii sp. nov., isolated from estuarine sediment of the Arakawa River.</title>
        <authorList>
            <person name="Arafat S.T."/>
            <person name="Hirano S."/>
            <person name="Sato A."/>
            <person name="Takeuchi K."/>
            <person name="Yasuda T."/>
            <person name="Terahara T."/>
            <person name="Hamada M."/>
            <person name="Kobayashi T."/>
        </authorList>
    </citation>
    <scope>NUCLEOTIDE SEQUENCE</scope>
    <source>
        <strain evidence="3">B-399</strain>
    </source>
</reference>
<accession>A0ABQ5LWK0</accession>
<name>A0ABQ5LWK0_9RHOB</name>
<dbReference type="Gene3D" id="3.30.450.290">
    <property type="match status" value="1"/>
</dbReference>
<protein>
    <recommendedName>
        <fullName evidence="2">Tll0287-like domain-containing protein</fullName>
    </recommendedName>
</protein>
<dbReference type="EMBL" id="BROH01000007">
    <property type="protein sequence ID" value="GKY88746.1"/>
    <property type="molecule type" value="Genomic_DNA"/>
</dbReference>
<proteinExistence type="predicted"/>
<evidence type="ECO:0000259" key="2">
    <source>
        <dbReference type="Pfam" id="PF11845"/>
    </source>
</evidence>
<evidence type="ECO:0000313" key="3">
    <source>
        <dbReference type="EMBL" id="GKY88746.1"/>
    </source>
</evidence>
<feature type="signal peptide" evidence="1">
    <location>
        <begin position="1"/>
        <end position="22"/>
    </location>
</feature>
<gene>
    <name evidence="3" type="ORF">STA1M1_26150</name>
</gene>
<evidence type="ECO:0000313" key="4">
    <source>
        <dbReference type="Proteomes" id="UP001144205"/>
    </source>
</evidence>
<feature type="chain" id="PRO_5045907330" description="Tll0287-like domain-containing protein" evidence="1">
    <location>
        <begin position="23"/>
        <end position="192"/>
    </location>
</feature>
<keyword evidence="4" id="KW-1185">Reference proteome</keyword>
<dbReference type="InterPro" id="IPR021796">
    <property type="entry name" value="Tll0287-like_dom"/>
</dbReference>
<evidence type="ECO:0000256" key="1">
    <source>
        <dbReference type="SAM" id="SignalP"/>
    </source>
</evidence>
<comment type="caution">
    <text evidence="3">The sequence shown here is derived from an EMBL/GenBank/DDBJ whole genome shotgun (WGS) entry which is preliminary data.</text>
</comment>
<keyword evidence="1" id="KW-0732">Signal</keyword>
<dbReference type="PROSITE" id="PS51257">
    <property type="entry name" value="PROKAR_LIPOPROTEIN"/>
    <property type="match status" value="1"/>
</dbReference>
<organism evidence="3 4">
    <name type="scientific">Sinisalibacter aestuarii</name>
    <dbReference type="NCBI Taxonomy" id="2949426"/>
    <lineage>
        <taxon>Bacteria</taxon>
        <taxon>Pseudomonadati</taxon>
        <taxon>Pseudomonadota</taxon>
        <taxon>Alphaproteobacteria</taxon>
        <taxon>Rhodobacterales</taxon>
        <taxon>Roseobacteraceae</taxon>
        <taxon>Sinisalibacter</taxon>
    </lineage>
</organism>
<feature type="domain" description="Tll0287-like" evidence="2">
    <location>
        <begin position="58"/>
        <end position="187"/>
    </location>
</feature>
<dbReference type="Proteomes" id="UP001144205">
    <property type="component" value="Unassembled WGS sequence"/>
</dbReference>